<dbReference type="GO" id="GO:0016787">
    <property type="term" value="F:hydrolase activity"/>
    <property type="evidence" value="ECO:0007669"/>
    <property type="project" value="UniProtKB-KW"/>
</dbReference>
<evidence type="ECO:0000256" key="3">
    <source>
        <dbReference type="ARBA" id="ARBA00022723"/>
    </source>
</evidence>
<sequence length="150" mass="16517">MIGYLDTSAFVPLLVSEPSSAACRRFWDDADAVVSSRLLYMETAAALAQAHRMARLDDHAYSSCRRLLDQFWSQLEIAEIDEVLIRRAAELADLLALRGYDAVHCASAEQLEDADLVVASGDKRLLDAWKSLGLAIFDTNTPDATSDPRA</sequence>
<keyword evidence="6" id="KW-0800">Toxin</keyword>
<keyword evidence="1 6" id="KW-1277">Toxin-antitoxin system</keyword>
<feature type="binding site" evidence="6">
    <location>
        <position position="6"/>
    </location>
    <ligand>
        <name>Mg(2+)</name>
        <dbReference type="ChEBI" id="CHEBI:18420"/>
    </ligand>
</feature>
<evidence type="ECO:0000259" key="7">
    <source>
        <dbReference type="Pfam" id="PF01850"/>
    </source>
</evidence>
<evidence type="ECO:0000256" key="2">
    <source>
        <dbReference type="ARBA" id="ARBA00022722"/>
    </source>
</evidence>
<accession>A0A4R0JBS1</accession>
<dbReference type="EMBL" id="SJKA01000001">
    <property type="protein sequence ID" value="TCC43467.1"/>
    <property type="molecule type" value="Genomic_DNA"/>
</dbReference>
<comment type="similarity">
    <text evidence="6">Belongs to the PINc/VapC protein family.</text>
</comment>
<keyword evidence="9" id="KW-1185">Reference proteome</keyword>
<keyword evidence="5 6" id="KW-0460">Magnesium</keyword>
<dbReference type="PANTHER" id="PTHR35901:SF1">
    <property type="entry name" value="EXONUCLEASE VAPC9"/>
    <property type="match status" value="1"/>
</dbReference>
<dbReference type="HAMAP" id="MF_00265">
    <property type="entry name" value="VapC_Nob1"/>
    <property type="match status" value="1"/>
</dbReference>
<protein>
    <recommendedName>
        <fullName evidence="6">Ribonuclease VapC</fullName>
        <shortName evidence="6">RNase VapC</shortName>
        <ecNumber evidence="6">3.1.-.-</ecNumber>
    </recommendedName>
    <alternativeName>
        <fullName evidence="6">Toxin VapC</fullName>
    </alternativeName>
</protein>
<reference evidence="8 9" key="1">
    <citation type="submission" date="2019-02" db="EMBL/GenBank/DDBJ databases">
        <title>Kribbella capetownensis sp. nov. and Kribbella speibonae sp. nov., isolated from soil.</title>
        <authorList>
            <person name="Curtis S.M."/>
            <person name="Norton I."/>
            <person name="Everest G.J."/>
            <person name="Meyers P.R."/>
        </authorList>
    </citation>
    <scope>NUCLEOTIDE SEQUENCE [LARGE SCALE GENOMIC DNA]</scope>
    <source>
        <strain evidence="8 9">DSM 27082</strain>
    </source>
</reference>
<feature type="domain" description="PIN" evidence="7">
    <location>
        <begin position="4"/>
        <end position="126"/>
    </location>
</feature>
<comment type="function">
    <text evidence="6">Toxic component of a toxin-antitoxin (TA) system. An RNase.</text>
</comment>
<evidence type="ECO:0000256" key="1">
    <source>
        <dbReference type="ARBA" id="ARBA00022649"/>
    </source>
</evidence>
<dbReference type="Pfam" id="PF01850">
    <property type="entry name" value="PIN"/>
    <property type="match status" value="1"/>
</dbReference>
<evidence type="ECO:0000256" key="5">
    <source>
        <dbReference type="ARBA" id="ARBA00022842"/>
    </source>
</evidence>
<dbReference type="Proteomes" id="UP000292695">
    <property type="component" value="Unassembled WGS sequence"/>
</dbReference>
<dbReference type="Gene3D" id="3.40.50.1010">
    <property type="entry name" value="5'-nuclease"/>
    <property type="match status" value="1"/>
</dbReference>
<dbReference type="GO" id="GO:0000287">
    <property type="term" value="F:magnesium ion binding"/>
    <property type="evidence" value="ECO:0007669"/>
    <property type="project" value="UniProtKB-UniRule"/>
</dbReference>
<name>A0A4R0JBS1_9ACTN</name>
<dbReference type="GO" id="GO:0090729">
    <property type="term" value="F:toxin activity"/>
    <property type="evidence" value="ECO:0007669"/>
    <property type="project" value="UniProtKB-KW"/>
</dbReference>
<dbReference type="InterPro" id="IPR002716">
    <property type="entry name" value="PIN_dom"/>
</dbReference>
<keyword evidence="3 6" id="KW-0479">Metal-binding</keyword>
<evidence type="ECO:0000256" key="4">
    <source>
        <dbReference type="ARBA" id="ARBA00022801"/>
    </source>
</evidence>
<comment type="caution">
    <text evidence="8">The sequence shown here is derived from an EMBL/GenBank/DDBJ whole genome shotgun (WGS) entry which is preliminary data.</text>
</comment>
<organism evidence="8 9">
    <name type="scientific">Kribbella sindirgiensis</name>
    <dbReference type="NCBI Taxonomy" id="1124744"/>
    <lineage>
        <taxon>Bacteria</taxon>
        <taxon>Bacillati</taxon>
        <taxon>Actinomycetota</taxon>
        <taxon>Actinomycetes</taxon>
        <taxon>Propionibacteriales</taxon>
        <taxon>Kribbellaceae</taxon>
        <taxon>Kribbella</taxon>
    </lineage>
</organism>
<gene>
    <name evidence="6" type="primary">vapC</name>
    <name evidence="8" type="ORF">E0H50_03105</name>
</gene>
<dbReference type="InterPro" id="IPR029060">
    <property type="entry name" value="PIN-like_dom_sf"/>
</dbReference>
<feature type="binding site" evidence="6">
    <location>
        <position position="101"/>
    </location>
    <ligand>
        <name>Mg(2+)</name>
        <dbReference type="ChEBI" id="CHEBI:18420"/>
    </ligand>
</feature>
<dbReference type="InterPro" id="IPR051619">
    <property type="entry name" value="TypeII_TA_RNase_PINc/VapC"/>
</dbReference>
<dbReference type="OrthoDB" id="1525146at2"/>
<evidence type="ECO:0000256" key="6">
    <source>
        <dbReference type="HAMAP-Rule" id="MF_00265"/>
    </source>
</evidence>
<dbReference type="RefSeq" id="WP_131284460.1">
    <property type="nucleotide sequence ID" value="NZ_SJKA01000001.1"/>
</dbReference>
<dbReference type="AlphaFoldDB" id="A0A4R0JBS1"/>
<dbReference type="CDD" id="cd09874">
    <property type="entry name" value="PIN_MT3492-like"/>
    <property type="match status" value="1"/>
</dbReference>
<dbReference type="SUPFAM" id="SSF88723">
    <property type="entry name" value="PIN domain-like"/>
    <property type="match status" value="1"/>
</dbReference>
<evidence type="ECO:0000313" key="8">
    <source>
        <dbReference type="EMBL" id="TCC43467.1"/>
    </source>
</evidence>
<keyword evidence="4 6" id="KW-0378">Hydrolase</keyword>
<proteinExistence type="inferred from homology"/>
<dbReference type="EC" id="3.1.-.-" evidence="6"/>
<dbReference type="PANTHER" id="PTHR35901">
    <property type="entry name" value="RIBONUCLEASE VAPC3"/>
    <property type="match status" value="1"/>
</dbReference>
<comment type="cofactor">
    <cofactor evidence="6">
        <name>Mg(2+)</name>
        <dbReference type="ChEBI" id="CHEBI:18420"/>
    </cofactor>
</comment>
<keyword evidence="2 6" id="KW-0540">Nuclease</keyword>
<dbReference type="InterPro" id="IPR022907">
    <property type="entry name" value="VapC_family"/>
</dbReference>
<evidence type="ECO:0000313" key="9">
    <source>
        <dbReference type="Proteomes" id="UP000292695"/>
    </source>
</evidence>
<dbReference type="GO" id="GO:0004540">
    <property type="term" value="F:RNA nuclease activity"/>
    <property type="evidence" value="ECO:0007669"/>
    <property type="project" value="InterPro"/>
</dbReference>